<dbReference type="PANTHER" id="PTHR43135">
    <property type="entry name" value="ALPHA-D-RIBOSE 1-METHYLPHOSPHONATE 5-TRIPHOSPHATE DIPHOSPHATASE"/>
    <property type="match status" value="1"/>
</dbReference>
<accession>X0RIA7</accession>
<evidence type="ECO:0000259" key="1">
    <source>
        <dbReference type="Pfam" id="PF01979"/>
    </source>
</evidence>
<reference evidence="2" key="1">
    <citation type="journal article" date="2014" name="Front. Microbiol.">
        <title>High frequency of phylogenetically diverse reductive dehalogenase-homologous genes in deep subseafloor sedimentary metagenomes.</title>
        <authorList>
            <person name="Kawai M."/>
            <person name="Futagami T."/>
            <person name="Toyoda A."/>
            <person name="Takaki Y."/>
            <person name="Nishi S."/>
            <person name="Hori S."/>
            <person name="Arai W."/>
            <person name="Tsubouchi T."/>
            <person name="Morono Y."/>
            <person name="Uchiyama I."/>
            <person name="Ito T."/>
            <person name="Fujiyama A."/>
            <person name="Inagaki F."/>
            <person name="Takami H."/>
        </authorList>
    </citation>
    <scope>NUCLEOTIDE SEQUENCE</scope>
    <source>
        <strain evidence="2">Expedition CK06-06</strain>
    </source>
</reference>
<gene>
    <name evidence="2" type="ORF">S01H1_07361</name>
</gene>
<comment type="caution">
    <text evidence="2">The sequence shown here is derived from an EMBL/GenBank/DDBJ whole genome shotgun (WGS) entry which is preliminary data.</text>
</comment>
<evidence type="ECO:0000313" key="2">
    <source>
        <dbReference type="EMBL" id="GAF68569.1"/>
    </source>
</evidence>
<dbReference type="InterPro" id="IPR011059">
    <property type="entry name" value="Metal-dep_hydrolase_composite"/>
</dbReference>
<dbReference type="Pfam" id="PF01979">
    <property type="entry name" value="Amidohydro_1"/>
    <property type="match status" value="1"/>
</dbReference>
<protein>
    <recommendedName>
        <fullName evidence="1">Amidohydrolase-related domain-containing protein</fullName>
    </recommendedName>
</protein>
<dbReference type="InterPro" id="IPR051781">
    <property type="entry name" value="Metallo-dep_Hydrolase"/>
</dbReference>
<dbReference type="PANTHER" id="PTHR43135:SF3">
    <property type="entry name" value="ALPHA-D-RIBOSE 1-METHYLPHOSPHONATE 5-TRIPHOSPHATE DIPHOSPHATASE"/>
    <property type="match status" value="1"/>
</dbReference>
<dbReference type="AlphaFoldDB" id="X0RIA7"/>
<organism evidence="2">
    <name type="scientific">marine sediment metagenome</name>
    <dbReference type="NCBI Taxonomy" id="412755"/>
    <lineage>
        <taxon>unclassified sequences</taxon>
        <taxon>metagenomes</taxon>
        <taxon>ecological metagenomes</taxon>
    </lineage>
</organism>
<dbReference type="GO" id="GO:0016810">
    <property type="term" value="F:hydrolase activity, acting on carbon-nitrogen (but not peptide) bonds"/>
    <property type="evidence" value="ECO:0007669"/>
    <property type="project" value="InterPro"/>
</dbReference>
<dbReference type="EMBL" id="BARS01003799">
    <property type="protein sequence ID" value="GAF68569.1"/>
    <property type="molecule type" value="Genomic_DNA"/>
</dbReference>
<dbReference type="Gene3D" id="2.30.40.10">
    <property type="entry name" value="Urease, subunit C, domain 1"/>
    <property type="match status" value="1"/>
</dbReference>
<proteinExistence type="predicted"/>
<dbReference type="Gene3D" id="3.20.20.140">
    <property type="entry name" value="Metal-dependent hydrolases"/>
    <property type="match status" value="1"/>
</dbReference>
<dbReference type="SUPFAM" id="SSF51556">
    <property type="entry name" value="Metallo-dependent hydrolases"/>
    <property type="match status" value="1"/>
</dbReference>
<dbReference type="SUPFAM" id="SSF51338">
    <property type="entry name" value="Composite domain of metallo-dependent hydrolases"/>
    <property type="match status" value="1"/>
</dbReference>
<feature type="domain" description="Amidohydrolase-related" evidence="1">
    <location>
        <begin position="58"/>
        <end position="413"/>
    </location>
</feature>
<dbReference type="CDD" id="cd01299">
    <property type="entry name" value="Met_dep_hydrolase_A"/>
    <property type="match status" value="1"/>
</dbReference>
<dbReference type="InterPro" id="IPR057744">
    <property type="entry name" value="OTAase-like"/>
</dbReference>
<dbReference type="InterPro" id="IPR032466">
    <property type="entry name" value="Metal_Hydrolase"/>
</dbReference>
<sequence>MESIAIKGGVLIDGTGRSPIEKSIVVVEGSKITSVGKEGEMALPKEKGVKVIFAEGKTVMPGLIDSHVHIYTDGESSEFYSLPIKNNHLTLAMKSIPRLKHTLEMGITTLRDGGSGWNWLEVALRDAINRGDIIGPRYFTTGYHLTVTGGHGYFLPPWLANISVHPEQSTIHCDGPDEWRKAARLNIYNGTDNIKVVASRDIISSGITTAPQATREELKAAIDEAHKMGKRAIAHALGREAIMNAIESGADSIVHGSFMDEECADMMVKKNVYLESTNLVMRMIVDRGAGDLPNWMVQKAKESWKDRVNNFKMLLEKGVKISLGSDAGVPYIKQGDNARELSIFVELGMSPMDAIIAATRTAAEAIGVTDRVGTIEEGKIADIILIEGCPLDNIDLLHDEDKIRMVMKEGKIIITKRLVTE</sequence>
<name>X0RIA7_9ZZZZ</name>
<dbReference type="InterPro" id="IPR006680">
    <property type="entry name" value="Amidohydro-rel"/>
</dbReference>